<accession>A0ABD2AS18</accession>
<proteinExistence type="predicted"/>
<protein>
    <submittedName>
        <fullName evidence="2">Uncharacterized protein</fullName>
    </submittedName>
</protein>
<gene>
    <name evidence="2" type="ORF">V1477_019273</name>
</gene>
<dbReference type="EMBL" id="JAYRBN010000114">
    <property type="protein sequence ID" value="KAL2723422.1"/>
    <property type="molecule type" value="Genomic_DNA"/>
</dbReference>
<reference evidence="2 3" key="1">
    <citation type="journal article" date="2024" name="Ann. Entomol. Soc. Am.">
        <title>Genomic analyses of the southern and eastern yellowjacket wasps (Hymenoptera: Vespidae) reveal evolutionary signatures of social life.</title>
        <authorList>
            <person name="Catto M.A."/>
            <person name="Caine P.B."/>
            <person name="Orr S.E."/>
            <person name="Hunt B.G."/>
            <person name="Goodisman M.A.D."/>
        </authorList>
    </citation>
    <scope>NUCLEOTIDE SEQUENCE [LARGE SCALE GENOMIC DNA]</scope>
    <source>
        <strain evidence="2">232</strain>
        <tissue evidence="2">Head and thorax</tissue>
    </source>
</reference>
<feature type="non-terminal residue" evidence="2">
    <location>
        <position position="1"/>
    </location>
</feature>
<feature type="region of interest" description="Disordered" evidence="1">
    <location>
        <begin position="83"/>
        <end position="104"/>
    </location>
</feature>
<evidence type="ECO:0000256" key="1">
    <source>
        <dbReference type="SAM" id="MobiDB-lite"/>
    </source>
</evidence>
<keyword evidence="3" id="KW-1185">Reference proteome</keyword>
<dbReference type="Proteomes" id="UP001607303">
    <property type="component" value="Unassembled WGS sequence"/>
</dbReference>
<evidence type="ECO:0000313" key="3">
    <source>
        <dbReference type="Proteomes" id="UP001607303"/>
    </source>
</evidence>
<organism evidence="2 3">
    <name type="scientific">Vespula maculifrons</name>
    <name type="common">Eastern yellow jacket</name>
    <name type="synonym">Wasp</name>
    <dbReference type="NCBI Taxonomy" id="7453"/>
    <lineage>
        <taxon>Eukaryota</taxon>
        <taxon>Metazoa</taxon>
        <taxon>Ecdysozoa</taxon>
        <taxon>Arthropoda</taxon>
        <taxon>Hexapoda</taxon>
        <taxon>Insecta</taxon>
        <taxon>Pterygota</taxon>
        <taxon>Neoptera</taxon>
        <taxon>Endopterygota</taxon>
        <taxon>Hymenoptera</taxon>
        <taxon>Apocrita</taxon>
        <taxon>Aculeata</taxon>
        <taxon>Vespoidea</taxon>
        <taxon>Vespidae</taxon>
        <taxon>Vespinae</taxon>
        <taxon>Vespula</taxon>
    </lineage>
</organism>
<dbReference type="AlphaFoldDB" id="A0ABD2AS18"/>
<evidence type="ECO:0000313" key="2">
    <source>
        <dbReference type="EMBL" id="KAL2723422.1"/>
    </source>
</evidence>
<name>A0ABD2AS18_VESMC</name>
<comment type="caution">
    <text evidence="2">The sequence shown here is derived from an EMBL/GenBank/DDBJ whole genome shotgun (WGS) entry which is preliminary data.</text>
</comment>
<sequence length="222" mass="24757">SPTRSYLVSNGLARQRFNENPIRLFLFEGSLNGKSSSRKYSSVPNDDLFRWCNKPTTKGPTWFAGSFDYSSLQGHAYLSFQRDTKEGPGKEKEKKVLEPPVSSSVSMPGMITANELVHHQRLERLLLCDHGFSHNHEGHADRFREEVWYTMSPLAVVVDSWFVAEIDAPQGSLFSSKRLEKKAPLRGGCYSEREGGGGGGDDESTRYGASLAVRAAHKGIMR</sequence>
<feature type="compositionally biased region" description="Basic and acidic residues" evidence="1">
    <location>
        <begin position="83"/>
        <end position="97"/>
    </location>
</feature>